<dbReference type="InterPro" id="IPR008075">
    <property type="entry name" value="LIMR"/>
</dbReference>
<evidence type="ECO:0000313" key="6">
    <source>
        <dbReference type="EMBL" id="CAH0110426.1"/>
    </source>
</evidence>
<feature type="transmembrane region" description="Helical" evidence="5">
    <location>
        <begin position="111"/>
        <end position="133"/>
    </location>
</feature>
<feature type="transmembrane region" description="Helical" evidence="5">
    <location>
        <begin position="395"/>
        <end position="416"/>
    </location>
</feature>
<organism evidence="6 7">
    <name type="scientific">Daphnia galeata</name>
    <dbReference type="NCBI Taxonomy" id="27404"/>
    <lineage>
        <taxon>Eukaryota</taxon>
        <taxon>Metazoa</taxon>
        <taxon>Ecdysozoa</taxon>
        <taxon>Arthropoda</taxon>
        <taxon>Crustacea</taxon>
        <taxon>Branchiopoda</taxon>
        <taxon>Diplostraca</taxon>
        <taxon>Cladocera</taxon>
        <taxon>Anomopoda</taxon>
        <taxon>Daphniidae</taxon>
        <taxon>Daphnia</taxon>
    </lineage>
</organism>
<feature type="region of interest" description="Disordered" evidence="4">
    <location>
        <begin position="697"/>
        <end position="716"/>
    </location>
</feature>
<name>A0A8J2RY52_9CRUS</name>
<keyword evidence="2" id="KW-0507">mRNA processing</keyword>
<accession>A0A8J2RY52</accession>
<dbReference type="Proteomes" id="UP000789390">
    <property type="component" value="Unassembled WGS sequence"/>
</dbReference>
<keyword evidence="5" id="KW-0472">Membrane</keyword>
<dbReference type="GO" id="GO:0046872">
    <property type="term" value="F:metal ion binding"/>
    <property type="evidence" value="ECO:0007669"/>
    <property type="project" value="UniProtKB-KW"/>
</dbReference>
<feature type="transmembrane region" description="Helical" evidence="5">
    <location>
        <begin position="187"/>
        <end position="208"/>
    </location>
</feature>
<evidence type="ECO:0000256" key="1">
    <source>
        <dbReference type="ARBA" id="ARBA00010487"/>
    </source>
</evidence>
<keyword evidence="5" id="KW-0812">Transmembrane</keyword>
<dbReference type="HAMAP" id="MF_03226">
    <property type="entry name" value="YJU2"/>
    <property type="match status" value="1"/>
</dbReference>
<protein>
    <recommendedName>
        <fullName evidence="2">Splicing factor YJU2</fullName>
    </recommendedName>
</protein>
<evidence type="ECO:0000256" key="5">
    <source>
        <dbReference type="SAM" id="Phobius"/>
    </source>
</evidence>
<dbReference type="InterPro" id="IPR007590">
    <property type="entry name" value="Saf4/Yju2"/>
</dbReference>
<dbReference type="AlphaFoldDB" id="A0A8J2RY52"/>
<feature type="region of interest" description="Disordered" evidence="4">
    <location>
        <begin position="734"/>
        <end position="808"/>
    </location>
</feature>
<sequence>MEEEADPEEQAFHSTVREYIIFLLLFGILYVASYLVLRTYLHKEKHEDKLDPDNGEATVHRISLGMCTFALTVAVGAALLLPISILSNEILLLYPSSYYVKWLNSSLISGLWNHVFLFSNLSIFILLPFAYFFSESEGIGGQQGLIGRVYEACLIQLMLAILVLGMAFVLCALIDKSQSAVELFFNVWNYLPFLYSCLSFLGVLLLLLCTPLGFARLFTVCGQIIIRPNFLSDVNDEYYAVLFEESCIRERIKLKSPDKQLNGQERQARKVLESKLVSLEAQRFKLNQQRRSSPVLRRLIYPLAMVLLLALTMAALLNVLQNTLQLLVGIKALPLATREHFPLGLSSLSKLGLIGAVIEVVLIGYLLAASTVGLYTLPFLSGIRPSARNTPLTQLIVNCGLVLVLSSALPLLSRILGISNFDLLGNYGRIEWLGNFYLVLLYNVIFAAAATLCLAKKVTNSLLLEVWRRLKLACTTSLQRGTLEPHRMLSPKYYPPDFDPSKIPRVRQAKNRQFTVRLMAPFNMKCKTCGEYIYKGKKFNARKEDVENENYLGIRIYRFYIKCTRCLSEISFKTDPQSTDYVVEAGATRNFMALKLAEEQAVREMEAEKEEERTNPMKLLENRTKASRGEIEMVETLEELKELNKRKVVVNFDDMLHRYDEERETEAAAEAAAELEDEQLIKSVFGERTEDGTIVKRLADDGGSSSDEDKRPKKLAKTLPIKATDLLAAPLNNTTTKNKKLNPLVKMKSALIKPNSASSSSTSTSTSAPSTSSTAPSSAPPLVTKPSLGGLGLLGSYSDSSSHSDSDN</sequence>
<evidence type="ECO:0000256" key="2">
    <source>
        <dbReference type="HAMAP-Rule" id="MF_03226"/>
    </source>
</evidence>
<dbReference type="GO" id="GO:0071006">
    <property type="term" value="C:U2-type catalytic step 1 spliceosome"/>
    <property type="evidence" value="ECO:0007669"/>
    <property type="project" value="UniProtKB-UniRule"/>
</dbReference>
<feature type="binding site" evidence="2">
    <location>
        <position position="529"/>
    </location>
    <ligand>
        <name>Zn(2+)</name>
        <dbReference type="ChEBI" id="CHEBI:29105"/>
    </ligand>
</feature>
<dbReference type="OrthoDB" id="5596951at2759"/>
<dbReference type="InterPro" id="IPR006876">
    <property type="entry name" value="LMBR1-like_membr_prot"/>
</dbReference>
<evidence type="ECO:0000256" key="3">
    <source>
        <dbReference type="SAM" id="Coils"/>
    </source>
</evidence>
<feature type="transmembrane region" description="Helical" evidence="5">
    <location>
        <begin position="62"/>
        <end position="85"/>
    </location>
</feature>
<feature type="transmembrane region" description="Helical" evidence="5">
    <location>
        <begin position="154"/>
        <end position="175"/>
    </location>
</feature>
<feature type="coiled-coil region" evidence="3">
    <location>
        <begin position="595"/>
        <end position="678"/>
    </location>
</feature>
<comment type="function">
    <text evidence="2">Part of the spliceosome which catalyzes two sequential transesterification reactions, first the excision of the non-coding intron from pre-mRNA and then the ligation of the coding exons to form the mature mRNA. Plays a role in stabilizing the structure of the spliceosome catalytic core and docking of the branch helix into the active site, producing 5'-exon and lariat intron-3'-intermediates.</text>
</comment>
<dbReference type="Pfam" id="PF04791">
    <property type="entry name" value="LMBR1"/>
    <property type="match status" value="2"/>
</dbReference>
<evidence type="ECO:0000256" key="4">
    <source>
        <dbReference type="SAM" id="MobiDB-lite"/>
    </source>
</evidence>
<comment type="caution">
    <text evidence="6">The sequence shown here is derived from an EMBL/GenBank/DDBJ whole genome shotgun (WGS) entry which is preliminary data.</text>
</comment>
<feature type="compositionally biased region" description="Low complexity" evidence="4">
    <location>
        <begin position="734"/>
        <end position="744"/>
    </location>
</feature>
<dbReference type="PANTHER" id="PTHR12625:SF0">
    <property type="entry name" value="PROTEIN LILIPOD"/>
    <property type="match status" value="1"/>
</dbReference>
<comment type="similarity">
    <text evidence="1">Belongs to the LIMR family.</text>
</comment>
<feature type="transmembrane region" description="Helical" evidence="5">
    <location>
        <begin position="299"/>
        <end position="320"/>
    </location>
</feature>
<keyword evidence="2" id="KW-0539">Nucleus</keyword>
<feature type="binding site" evidence="2">
    <location>
        <position position="526"/>
    </location>
    <ligand>
        <name>Zn(2+)</name>
        <dbReference type="ChEBI" id="CHEBI:29105"/>
    </ligand>
</feature>
<dbReference type="InterPro" id="IPR043701">
    <property type="entry name" value="Yju2"/>
</dbReference>
<dbReference type="PRINTS" id="PR01692">
    <property type="entry name" value="LIPOCALINIMR"/>
</dbReference>
<keyword evidence="7" id="KW-1185">Reference proteome</keyword>
<reference evidence="6" key="1">
    <citation type="submission" date="2021-11" db="EMBL/GenBank/DDBJ databases">
        <authorList>
            <person name="Schell T."/>
        </authorList>
    </citation>
    <scope>NUCLEOTIDE SEQUENCE</scope>
    <source>
        <strain evidence="6">M5</strain>
    </source>
</reference>
<dbReference type="GO" id="GO:0007165">
    <property type="term" value="P:signal transduction"/>
    <property type="evidence" value="ECO:0007669"/>
    <property type="project" value="TreeGrafter"/>
</dbReference>
<keyword evidence="5" id="KW-1133">Transmembrane helix</keyword>
<dbReference type="GO" id="GO:0005886">
    <property type="term" value="C:plasma membrane"/>
    <property type="evidence" value="ECO:0007669"/>
    <property type="project" value="TreeGrafter"/>
</dbReference>
<comment type="subcellular location">
    <subcellularLocation>
        <location evidence="2">Nucleus</location>
    </subcellularLocation>
</comment>
<keyword evidence="2" id="KW-0862">Zinc</keyword>
<gene>
    <name evidence="6" type="ORF">DGAL_LOCUS13993</name>
</gene>
<comment type="similarity">
    <text evidence="2">Belongs to the CWC16 family. YJU2 subfamily.</text>
</comment>
<keyword evidence="2" id="KW-0747">Spliceosome</keyword>
<feature type="transmembrane region" description="Helical" evidence="5">
    <location>
        <begin position="20"/>
        <end position="41"/>
    </location>
</feature>
<keyword evidence="3" id="KW-0175">Coiled coil</keyword>
<feature type="compositionally biased region" description="Low complexity" evidence="4">
    <location>
        <begin position="756"/>
        <end position="781"/>
    </location>
</feature>
<dbReference type="EMBL" id="CAKKLH010000303">
    <property type="protein sequence ID" value="CAH0110426.1"/>
    <property type="molecule type" value="Genomic_DNA"/>
</dbReference>
<feature type="transmembrane region" description="Helical" evidence="5">
    <location>
        <begin position="351"/>
        <end position="375"/>
    </location>
</feature>
<keyword evidence="2" id="KW-0508">mRNA splicing</keyword>
<keyword evidence="2" id="KW-0479">Metal-binding</keyword>
<feature type="binding site" evidence="2">
    <location>
        <position position="566"/>
    </location>
    <ligand>
        <name>Zn(2+)</name>
        <dbReference type="ChEBI" id="CHEBI:29105"/>
    </ligand>
</feature>
<dbReference type="Pfam" id="PF04502">
    <property type="entry name" value="Saf4_Yju2"/>
    <property type="match status" value="1"/>
</dbReference>
<dbReference type="GO" id="GO:0004888">
    <property type="term" value="F:transmembrane signaling receptor activity"/>
    <property type="evidence" value="ECO:0007669"/>
    <property type="project" value="TreeGrafter"/>
</dbReference>
<feature type="binding site" evidence="2">
    <location>
        <position position="563"/>
    </location>
    <ligand>
        <name>Zn(2+)</name>
        <dbReference type="ChEBI" id="CHEBI:29105"/>
    </ligand>
</feature>
<evidence type="ECO:0000313" key="7">
    <source>
        <dbReference type="Proteomes" id="UP000789390"/>
    </source>
</evidence>
<comment type="subunit">
    <text evidence="2">Component of the spliceosome. Present in the activated B complex, the catalytically activated B* complex which catalyzes the branching, the catalytic step 1 C complex catalyzing the exon ligation, and the postcatalytic P complex containing the ligated exons (mRNA) and the excised lariat intron.</text>
</comment>
<feature type="coiled-coil region" evidence="3">
    <location>
        <begin position="262"/>
        <end position="289"/>
    </location>
</feature>
<proteinExistence type="inferred from homology"/>
<dbReference type="GO" id="GO:0000349">
    <property type="term" value="P:generation of catalytic spliceosome for first transesterification step"/>
    <property type="evidence" value="ECO:0007669"/>
    <property type="project" value="UniProtKB-UniRule"/>
</dbReference>
<feature type="transmembrane region" description="Helical" evidence="5">
    <location>
        <begin position="436"/>
        <end position="455"/>
    </location>
</feature>
<dbReference type="PANTHER" id="PTHR12625">
    <property type="entry name" value="LIPOCALIN-1 INTERACTING MEMBRANE RECEPTOR LIMR"/>
    <property type="match status" value="1"/>
</dbReference>